<evidence type="ECO:0000256" key="9">
    <source>
        <dbReference type="SAM" id="MobiDB-lite"/>
    </source>
</evidence>
<evidence type="ECO:0000256" key="1">
    <source>
        <dbReference type="ARBA" id="ARBA00004123"/>
    </source>
</evidence>
<evidence type="ECO:0000256" key="6">
    <source>
        <dbReference type="ARBA" id="ARBA00023242"/>
    </source>
</evidence>
<feature type="domain" description="B box-type" evidence="10">
    <location>
        <begin position="57"/>
        <end position="104"/>
    </location>
</feature>
<sequence length="385" mass="40991">MVKDEECKDFQIWSMAKPCDACRIKSSLLYCKADSAYLCVGCDVKVHGANKLASRHERLWMCEVCEQAPAAVTCKADAAVLCLACDADIHSANPLAGRHDRVPVAPFFECARLLKPSAAVGVVVPSLNYSDGGNCFGSDGLEDDDLYAAEAASWLLPNPKQGGGGVDGVKSCATATAACDVDEGNNKAAGCFVPSGGMDFFPDMDPYLDLEYASSMEAAARVSCGTDSVVPVQSHGSGGSVVDGSSPSDGFDADPPCKGGYSYNSATSLSHSVSSSSLDVGVVPDAMVNDISTPFGRSGMFELAGHGAVHVGMHYTVPIDREAKVMRYKEKRKNRKFEKTIRYASRKAYAETRPRIKGRFAKRTDVDVEQMYTSADLGYGLVPTF</sequence>
<feature type="domain" description="B box-type" evidence="10">
    <location>
        <begin position="14"/>
        <end position="61"/>
    </location>
</feature>
<dbReference type="InterPro" id="IPR049808">
    <property type="entry name" value="CONSTANS-like_Bbox1"/>
</dbReference>
<evidence type="ECO:0000256" key="4">
    <source>
        <dbReference type="ARBA" id="ARBA00022771"/>
    </source>
</evidence>
<dbReference type="PROSITE" id="PS50119">
    <property type="entry name" value="ZF_BBOX"/>
    <property type="match status" value="2"/>
</dbReference>
<evidence type="ECO:0000256" key="7">
    <source>
        <dbReference type="PROSITE-ProRule" id="PRU00024"/>
    </source>
</evidence>
<evidence type="ECO:0008006" key="13">
    <source>
        <dbReference type="Google" id="ProtNLM"/>
    </source>
</evidence>
<keyword evidence="4 7" id="KW-0863">Zinc-finger</keyword>
<keyword evidence="3" id="KW-0479">Metal-binding</keyword>
<evidence type="ECO:0000313" key="12">
    <source>
        <dbReference type="EMBL" id="JAG97914.1"/>
    </source>
</evidence>
<protein>
    <recommendedName>
        <fullName evidence="13">CONSTANS-like protein</fullName>
    </recommendedName>
</protein>
<evidence type="ECO:0000256" key="2">
    <source>
        <dbReference type="ARBA" id="ARBA00010024"/>
    </source>
</evidence>
<comment type="similarity">
    <text evidence="2">Belongs to the CONSTANS family.</text>
</comment>
<dbReference type="InterPro" id="IPR010402">
    <property type="entry name" value="CCT_domain"/>
</dbReference>
<accession>A0A0D6R519</accession>
<dbReference type="PANTHER" id="PTHR31319:SF77">
    <property type="entry name" value="ZINC FINGER PROTEIN CONSTANS-LIKE 4"/>
    <property type="match status" value="1"/>
</dbReference>
<keyword evidence="6 8" id="KW-0539">Nucleus</keyword>
<feature type="domain" description="CCT" evidence="11">
    <location>
        <begin position="321"/>
        <end position="363"/>
    </location>
</feature>
<keyword evidence="5" id="KW-0862">Zinc</keyword>
<dbReference type="InterPro" id="IPR045281">
    <property type="entry name" value="CONSTANS-like"/>
</dbReference>
<organism evidence="12">
    <name type="scientific">Araucaria cunninghamii</name>
    <name type="common">Hoop pine</name>
    <name type="synonym">Moreton Bay pine</name>
    <dbReference type="NCBI Taxonomy" id="56994"/>
    <lineage>
        <taxon>Eukaryota</taxon>
        <taxon>Viridiplantae</taxon>
        <taxon>Streptophyta</taxon>
        <taxon>Embryophyta</taxon>
        <taxon>Tracheophyta</taxon>
        <taxon>Spermatophyta</taxon>
        <taxon>Pinopsida</taxon>
        <taxon>Pinidae</taxon>
        <taxon>Conifers II</taxon>
        <taxon>Araucariales</taxon>
        <taxon>Araucariaceae</taxon>
        <taxon>Araucaria</taxon>
    </lineage>
</organism>
<evidence type="ECO:0000259" key="11">
    <source>
        <dbReference type="PROSITE" id="PS51017"/>
    </source>
</evidence>
<dbReference type="CDD" id="cd19821">
    <property type="entry name" value="Bbox1_BBX-like"/>
    <property type="match status" value="2"/>
</dbReference>
<dbReference type="InterPro" id="IPR000315">
    <property type="entry name" value="Znf_B-box"/>
</dbReference>
<evidence type="ECO:0000256" key="8">
    <source>
        <dbReference type="PROSITE-ProRule" id="PRU00357"/>
    </source>
</evidence>
<dbReference type="EMBL" id="GCKF01030282">
    <property type="protein sequence ID" value="JAG97914.1"/>
    <property type="molecule type" value="Transcribed_RNA"/>
</dbReference>
<reference evidence="12" key="1">
    <citation type="submission" date="2015-03" db="EMBL/GenBank/DDBJ databases">
        <title>A transcriptome of Araucaria cunninghamii, an australian fine timber species.</title>
        <authorList>
            <person name="Jing Yi C.J.Y."/>
            <person name="Yin San L.Y.S."/>
            <person name="Abdul Karim S.S."/>
            <person name="Wan Azmi N.N."/>
            <person name="Hercus R.R."/>
            <person name="Croft L.L."/>
        </authorList>
    </citation>
    <scope>NUCLEOTIDE SEQUENCE</scope>
    <source>
        <strain evidence="12">MI0301</strain>
        <tissue evidence="12">Leaf</tissue>
    </source>
</reference>
<dbReference type="SMART" id="SM00336">
    <property type="entry name" value="BBOX"/>
    <property type="match status" value="2"/>
</dbReference>
<dbReference type="Pfam" id="PF06203">
    <property type="entry name" value="CCT"/>
    <property type="match status" value="1"/>
</dbReference>
<dbReference type="PROSITE" id="PS51017">
    <property type="entry name" value="CCT"/>
    <property type="match status" value="1"/>
</dbReference>
<name>A0A0D6R519_ARACU</name>
<dbReference type="PANTHER" id="PTHR31319">
    <property type="entry name" value="ZINC FINGER PROTEIN CONSTANS-LIKE 4"/>
    <property type="match status" value="1"/>
</dbReference>
<evidence type="ECO:0000259" key="10">
    <source>
        <dbReference type="PROSITE" id="PS50119"/>
    </source>
</evidence>
<dbReference type="GO" id="GO:0005634">
    <property type="term" value="C:nucleus"/>
    <property type="evidence" value="ECO:0007669"/>
    <property type="project" value="UniProtKB-SubCell"/>
</dbReference>
<dbReference type="GO" id="GO:0008270">
    <property type="term" value="F:zinc ion binding"/>
    <property type="evidence" value="ECO:0007669"/>
    <property type="project" value="UniProtKB-KW"/>
</dbReference>
<dbReference type="GO" id="GO:0003700">
    <property type="term" value="F:DNA-binding transcription factor activity"/>
    <property type="evidence" value="ECO:0007669"/>
    <property type="project" value="TreeGrafter"/>
</dbReference>
<comment type="subcellular location">
    <subcellularLocation>
        <location evidence="1 8">Nucleus</location>
    </subcellularLocation>
</comment>
<evidence type="ECO:0000256" key="5">
    <source>
        <dbReference type="ARBA" id="ARBA00022833"/>
    </source>
</evidence>
<feature type="region of interest" description="Disordered" evidence="9">
    <location>
        <begin position="233"/>
        <end position="254"/>
    </location>
</feature>
<proteinExistence type="inferred from homology"/>
<dbReference type="AlphaFoldDB" id="A0A0D6R519"/>
<dbReference type="Pfam" id="PF00643">
    <property type="entry name" value="zf-B_box"/>
    <property type="match status" value="1"/>
</dbReference>
<evidence type="ECO:0000256" key="3">
    <source>
        <dbReference type="ARBA" id="ARBA00022723"/>
    </source>
</evidence>